<evidence type="ECO:0000313" key="3">
    <source>
        <dbReference type="Proteomes" id="UP000023152"/>
    </source>
</evidence>
<gene>
    <name evidence="2" type="ORF">RFI_09865</name>
</gene>
<comment type="caution">
    <text evidence="2">The sequence shown here is derived from an EMBL/GenBank/DDBJ whole genome shotgun (WGS) entry which is preliminary data.</text>
</comment>
<proteinExistence type="predicted"/>
<keyword evidence="3" id="KW-1185">Reference proteome</keyword>
<dbReference type="AlphaFoldDB" id="X6NPG3"/>
<dbReference type="EMBL" id="ASPP01007364">
    <property type="protein sequence ID" value="ETO27267.1"/>
    <property type="molecule type" value="Genomic_DNA"/>
</dbReference>
<accession>X6NPG3</accession>
<feature type="compositionally biased region" description="Basic residues" evidence="1">
    <location>
        <begin position="49"/>
        <end position="59"/>
    </location>
</feature>
<dbReference type="Proteomes" id="UP000023152">
    <property type="component" value="Unassembled WGS sequence"/>
</dbReference>
<reference evidence="2 3" key="1">
    <citation type="journal article" date="2013" name="Curr. Biol.">
        <title>The Genome of the Foraminiferan Reticulomyxa filosa.</title>
        <authorList>
            <person name="Glockner G."/>
            <person name="Hulsmann N."/>
            <person name="Schleicher M."/>
            <person name="Noegel A.A."/>
            <person name="Eichinger L."/>
            <person name="Gallinger C."/>
            <person name="Pawlowski J."/>
            <person name="Sierra R."/>
            <person name="Euteneuer U."/>
            <person name="Pillet L."/>
            <person name="Moustafa A."/>
            <person name="Platzer M."/>
            <person name="Groth M."/>
            <person name="Szafranski K."/>
            <person name="Schliwa M."/>
        </authorList>
    </citation>
    <scope>NUCLEOTIDE SEQUENCE [LARGE SCALE GENOMIC DNA]</scope>
</reference>
<evidence type="ECO:0000313" key="2">
    <source>
        <dbReference type="EMBL" id="ETO27267.1"/>
    </source>
</evidence>
<sequence length="299" mass="35003">MNTLAGFYLYHSIFPSKLFHSSRCFANKATTYQKEKIRTLRQKTSQQKLKGRQREKQKRQQQAQDELAHQKNLLQEKLLAEKNVEMVQAMGAGEQSSGAELEQVQAAQPFQETQLIRTESPESSLRTVGMDQTQIAAKVPRDQWEIDMRNYWQQMELKPYQINAFIYLAKGSPPKWCKNSIEISRNLKYVDHLRSPQFTDMHLQRIQNLFPKMLLQKTLFYNPWLLTLSASTLLSRKQHLVNFLSDCLTIQTSQKFTHVLRSTEQQYKIIPVDVHTVENEQSYLPNLFCSCVPELSRNF</sequence>
<name>X6NPG3_RETFI</name>
<protein>
    <submittedName>
        <fullName evidence="2">Uncharacterized protein</fullName>
    </submittedName>
</protein>
<evidence type="ECO:0000256" key="1">
    <source>
        <dbReference type="SAM" id="MobiDB-lite"/>
    </source>
</evidence>
<feature type="region of interest" description="Disordered" evidence="1">
    <location>
        <begin position="40"/>
        <end position="65"/>
    </location>
</feature>
<organism evidence="2 3">
    <name type="scientific">Reticulomyxa filosa</name>
    <dbReference type="NCBI Taxonomy" id="46433"/>
    <lineage>
        <taxon>Eukaryota</taxon>
        <taxon>Sar</taxon>
        <taxon>Rhizaria</taxon>
        <taxon>Retaria</taxon>
        <taxon>Foraminifera</taxon>
        <taxon>Monothalamids</taxon>
        <taxon>Reticulomyxidae</taxon>
        <taxon>Reticulomyxa</taxon>
    </lineage>
</organism>